<dbReference type="InterPro" id="IPR020378">
    <property type="entry name" value="DUF4186"/>
</dbReference>
<protein>
    <submittedName>
        <fullName evidence="1">Uncharacterized protein DUF4186</fullName>
    </submittedName>
</protein>
<organism evidence="1 2">
    <name type="scientific">Samsonia erythrinae</name>
    <dbReference type="NCBI Taxonomy" id="160434"/>
    <lineage>
        <taxon>Bacteria</taxon>
        <taxon>Pseudomonadati</taxon>
        <taxon>Pseudomonadota</taxon>
        <taxon>Gammaproteobacteria</taxon>
        <taxon>Enterobacterales</taxon>
        <taxon>Pectobacteriaceae</taxon>
        <taxon>Samsonia</taxon>
    </lineage>
</organism>
<dbReference type="EMBL" id="SMBY01000001">
    <property type="protein sequence ID" value="TCV08931.1"/>
    <property type="molecule type" value="Genomic_DNA"/>
</dbReference>
<accession>A0A4R3VSU3</accession>
<dbReference type="Pfam" id="PF13811">
    <property type="entry name" value="DUF4186"/>
    <property type="match status" value="1"/>
</dbReference>
<dbReference type="RefSeq" id="WP_132452799.1">
    <property type="nucleotide sequence ID" value="NZ_JAWIZJ010000001.1"/>
</dbReference>
<dbReference type="Proteomes" id="UP000295433">
    <property type="component" value="Unassembled WGS sequence"/>
</dbReference>
<keyword evidence="2" id="KW-1185">Reference proteome</keyword>
<evidence type="ECO:0000313" key="1">
    <source>
        <dbReference type="EMBL" id="TCV08931.1"/>
    </source>
</evidence>
<sequence>MITFDTLFSRLARSPFRQRFRLGMKERSYCYQKGKETIASHAADFIAHRLAPADPTNDGKQTPMRGHPVFIAQHATATCCRGCLEKWHHIAQHRPLSDEEQRYVVDVILYWLEKDLAKHHE</sequence>
<reference evidence="1 2" key="1">
    <citation type="submission" date="2019-03" db="EMBL/GenBank/DDBJ databases">
        <title>Genomic Encyclopedia of Type Strains, Phase IV (KMG-IV): sequencing the most valuable type-strain genomes for metagenomic binning, comparative biology and taxonomic classification.</title>
        <authorList>
            <person name="Goeker M."/>
        </authorList>
    </citation>
    <scope>NUCLEOTIDE SEQUENCE [LARGE SCALE GENOMIC DNA]</scope>
    <source>
        <strain evidence="1 2">DSM 16730</strain>
    </source>
</reference>
<dbReference type="AlphaFoldDB" id="A0A4R3VSU3"/>
<comment type="caution">
    <text evidence="1">The sequence shown here is derived from an EMBL/GenBank/DDBJ whole genome shotgun (WGS) entry which is preliminary data.</text>
</comment>
<dbReference type="OrthoDB" id="3781311at2"/>
<gene>
    <name evidence="1" type="ORF">EDC54_101452</name>
</gene>
<evidence type="ECO:0000313" key="2">
    <source>
        <dbReference type="Proteomes" id="UP000295433"/>
    </source>
</evidence>
<proteinExistence type="predicted"/>
<name>A0A4R3VSU3_9GAMM</name>